<dbReference type="OrthoDB" id="986792at2759"/>
<dbReference type="AlphaFoldDB" id="A0A9D4A693"/>
<comment type="caution">
    <text evidence="2">The sequence shown here is derived from an EMBL/GenBank/DDBJ whole genome shotgun (WGS) entry which is preliminary data.</text>
</comment>
<dbReference type="EMBL" id="JAIQCV010000006">
    <property type="protein sequence ID" value="KAH1090743.1"/>
    <property type="molecule type" value="Genomic_DNA"/>
</dbReference>
<protein>
    <recommendedName>
        <fullName evidence="1">Aminotransferase-like plant mobile domain-containing protein</fullName>
    </recommendedName>
</protein>
<accession>A0A9D4A693</accession>
<proteinExistence type="predicted"/>
<keyword evidence="3" id="KW-1185">Reference proteome</keyword>
<dbReference type="Proteomes" id="UP000828251">
    <property type="component" value="Unassembled WGS sequence"/>
</dbReference>
<name>A0A9D4A693_9ROSI</name>
<gene>
    <name evidence="2" type="ORF">J1N35_018000</name>
</gene>
<dbReference type="InterPro" id="IPR019557">
    <property type="entry name" value="AminoTfrase-like_pln_mobile"/>
</dbReference>
<dbReference type="InterPro" id="IPR044824">
    <property type="entry name" value="MAIN-like"/>
</dbReference>
<organism evidence="2 3">
    <name type="scientific">Gossypium stocksii</name>
    <dbReference type="NCBI Taxonomy" id="47602"/>
    <lineage>
        <taxon>Eukaryota</taxon>
        <taxon>Viridiplantae</taxon>
        <taxon>Streptophyta</taxon>
        <taxon>Embryophyta</taxon>
        <taxon>Tracheophyta</taxon>
        <taxon>Spermatophyta</taxon>
        <taxon>Magnoliopsida</taxon>
        <taxon>eudicotyledons</taxon>
        <taxon>Gunneridae</taxon>
        <taxon>Pentapetalae</taxon>
        <taxon>rosids</taxon>
        <taxon>malvids</taxon>
        <taxon>Malvales</taxon>
        <taxon>Malvaceae</taxon>
        <taxon>Malvoideae</taxon>
        <taxon>Gossypium</taxon>
    </lineage>
</organism>
<evidence type="ECO:0000313" key="3">
    <source>
        <dbReference type="Proteomes" id="UP000828251"/>
    </source>
</evidence>
<evidence type="ECO:0000313" key="2">
    <source>
        <dbReference type="EMBL" id="KAH1090743.1"/>
    </source>
</evidence>
<dbReference type="Pfam" id="PF10536">
    <property type="entry name" value="PMD"/>
    <property type="match status" value="1"/>
</dbReference>
<sequence>MLGGTKLDPALTNALVERWRPMTHTFHLLCDECIFTLENIDLELGLLMDGAVLTGVASVGDWSAICEQLLGKVPNKFSGSRIEMKWLEDNFNYIDNSTSAVEREQHA</sequence>
<dbReference type="PANTHER" id="PTHR46033">
    <property type="entry name" value="PROTEIN MAIN-LIKE 2"/>
    <property type="match status" value="1"/>
</dbReference>
<dbReference type="GO" id="GO:0010073">
    <property type="term" value="P:meristem maintenance"/>
    <property type="evidence" value="ECO:0007669"/>
    <property type="project" value="InterPro"/>
</dbReference>
<dbReference type="PANTHER" id="PTHR46033:SF8">
    <property type="entry name" value="PROTEIN MAINTENANCE OF MERISTEMS-LIKE"/>
    <property type="match status" value="1"/>
</dbReference>
<reference evidence="2 3" key="1">
    <citation type="journal article" date="2021" name="Plant Biotechnol. J.">
        <title>Multi-omics assisted identification of the key and species-specific regulatory components of drought-tolerant mechanisms in Gossypium stocksii.</title>
        <authorList>
            <person name="Yu D."/>
            <person name="Ke L."/>
            <person name="Zhang D."/>
            <person name="Wu Y."/>
            <person name="Sun Y."/>
            <person name="Mei J."/>
            <person name="Sun J."/>
            <person name="Sun Y."/>
        </authorList>
    </citation>
    <scope>NUCLEOTIDE SEQUENCE [LARGE SCALE GENOMIC DNA]</scope>
    <source>
        <strain evidence="3">cv. E1</strain>
        <tissue evidence="2">Leaf</tissue>
    </source>
</reference>
<feature type="domain" description="Aminotransferase-like plant mobile" evidence="1">
    <location>
        <begin position="6"/>
        <end position="99"/>
    </location>
</feature>
<evidence type="ECO:0000259" key="1">
    <source>
        <dbReference type="Pfam" id="PF10536"/>
    </source>
</evidence>